<feature type="region of interest" description="Disordered" evidence="2">
    <location>
        <begin position="153"/>
        <end position="246"/>
    </location>
</feature>
<comment type="caution">
    <text evidence="4">The sequence shown here is derived from an EMBL/GenBank/DDBJ whole genome shotgun (WGS) entry which is preliminary data.</text>
</comment>
<dbReference type="GO" id="GO:0005739">
    <property type="term" value="C:mitochondrion"/>
    <property type="evidence" value="ECO:0007669"/>
    <property type="project" value="TreeGrafter"/>
</dbReference>
<protein>
    <recommendedName>
        <fullName evidence="3">Complex 1 LYR protein domain-containing protein</fullName>
    </recommendedName>
</protein>
<reference evidence="4 5" key="1">
    <citation type="journal article" date="2019" name="Sci. Rep.">
        <title>Nanopore sequencing improves the draft genome of the human pathogenic amoeba Naegleria fowleri.</title>
        <authorList>
            <person name="Liechti N."/>
            <person name="Schurch N."/>
            <person name="Bruggmann R."/>
            <person name="Wittwer M."/>
        </authorList>
    </citation>
    <scope>NUCLEOTIDE SEQUENCE [LARGE SCALE GENOMIC DNA]</scope>
    <source>
        <strain evidence="4 5">ATCC 30894</strain>
    </source>
</reference>
<dbReference type="OrthoDB" id="275715at2759"/>
<dbReference type="InterPro" id="IPR008011">
    <property type="entry name" value="Complex1_LYR_dom"/>
</dbReference>
<dbReference type="InterPro" id="IPR045294">
    <property type="entry name" value="Complex1_LYR_LYRM1"/>
</dbReference>
<dbReference type="GeneID" id="68112165"/>
<dbReference type="AlphaFoldDB" id="A0A6A5BN09"/>
<evidence type="ECO:0000256" key="2">
    <source>
        <dbReference type="SAM" id="MobiDB-lite"/>
    </source>
</evidence>
<organism evidence="4 5">
    <name type="scientific">Naegleria fowleri</name>
    <name type="common">Brain eating amoeba</name>
    <dbReference type="NCBI Taxonomy" id="5763"/>
    <lineage>
        <taxon>Eukaryota</taxon>
        <taxon>Discoba</taxon>
        <taxon>Heterolobosea</taxon>
        <taxon>Tetramitia</taxon>
        <taxon>Eutetramitia</taxon>
        <taxon>Vahlkampfiidae</taxon>
        <taxon>Naegleria</taxon>
    </lineage>
</organism>
<feature type="domain" description="Complex 1 LYR protein" evidence="3">
    <location>
        <begin position="69"/>
        <end position="104"/>
    </location>
</feature>
<evidence type="ECO:0000313" key="4">
    <source>
        <dbReference type="EMBL" id="KAF0976272.1"/>
    </source>
</evidence>
<evidence type="ECO:0000313" key="5">
    <source>
        <dbReference type="Proteomes" id="UP000444721"/>
    </source>
</evidence>
<accession>A0A6A5BN09</accession>
<dbReference type="VEuPathDB" id="AmoebaDB:NfTy_086460"/>
<feature type="compositionally biased region" description="Low complexity" evidence="2">
    <location>
        <begin position="181"/>
        <end position="217"/>
    </location>
</feature>
<dbReference type="EMBL" id="VFQX01000041">
    <property type="protein sequence ID" value="KAF0976272.1"/>
    <property type="molecule type" value="Genomic_DNA"/>
</dbReference>
<dbReference type="Pfam" id="PF05347">
    <property type="entry name" value="Complex1_LYR"/>
    <property type="match status" value="1"/>
</dbReference>
<name>A0A6A5BN09_NAEFO</name>
<dbReference type="RefSeq" id="XP_044560985.1">
    <property type="nucleotide sequence ID" value="XM_044708417.1"/>
</dbReference>
<dbReference type="CDD" id="cd20261">
    <property type="entry name" value="Complex1_LYR_LYRM1"/>
    <property type="match status" value="1"/>
</dbReference>
<dbReference type="Proteomes" id="UP000444721">
    <property type="component" value="Unassembled WGS sequence"/>
</dbReference>
<dbReference type="VEuPathDB" id="AmoebaDB:FDP41_004947"/>
<comment type="similarity">
    <text evidence="1">Belongs to the complex I LYR family.</text>
</comment>
<dbReference type="PANTHER" id="PTHR14273:SF0">
    <property type="entry name" value="LYR MOTIF-CONTAINING PROTEIN 1"/>
    <property type="match status" value="1"/>
</dbReference>
<dbReference type="InterPro" id="IPR040330">
    <property type="entry name" value="LYRM1"/>
</dbReference>
<dbReference type="VEuPathDB" id="AmoebaDB:NF0118660"/>
<gene>
    <name evidence="4" type="ORF">FDP41_004947</name>
</gene>
<sequence length="246" mass="28376">MFTTRSFTPQQQRVLSLYRQILKLGNSWDKLSNHHTITAFHKKIYEAQFISKEKDHFDFSKDESEIQREKEYILSEAKKAFRVNKDLTNPEEIEDKINEAEKRLFLTQHYGIPYERPEHVNLYDTYWKGSLDENAAEEVASKDDGEQIVYTNVNNPNEVHDWHSLNPTIPKIERKRPARHSSSSNSTSDSSSSNNSSTSKTTTTTPSTNTNTTPQNTFQRASDAHITSRVAAGGDTEFNLEEENWK</sequence>
<proteinExistence type="inferred from homology"/>
<dbReference type="PANTHER" id="PTHR14273">
    <property type="entry name" value="LYR MOTIF-CONTAINING PROTEIN 1"/>
    <property type="match status" value="1"/>
</dbReference>
<keyword evidence="5" id="KW-1185">Reference proteome</keyword>
<evidence type="ECO:0000259" key="3">
    <source>
        <dbReference type="Pfam" id="PF05347"/>
    </source>
</evidence>
<evidence type="ECO:0000256" key="1">
    <source>
        <dbReference type="ARBA" id="ARBA00009508"/>
    </source>
</evidence>